<keyword evidence="6 16" id="KW-0545">Nucleotide biosynthesis</keyword>
<keyword evidence="10" id="KW-0460">Magnesium</keyword>
<dbReference type="GO" id="GO:0002189">
    <property type="term" value="C:ribose phosphate diphosphokinase complex"/>
    <property type="evidence" value="ECO:0007669"/>
    <property type="project" value="TreeGrafter"/>
</dbReference>
<dbReference type="GO" id="GO:0004749">
    <property type="term" value="F:ribose phosphate diphosphokinase activity"/>
    <property type="evidence" value="ECO:0007669"/>
    <property type="project" value="UniProtKB-EC"/>
</dbReference>
<evidence type="ECO:0000256" key="3">
    <source>
        <dbReference type="ARBA" id="ARBA00013247"/>
    </source>
</evidence>
<evidence type="ECO:0000256" key="9">
    <source>
        <dbReference type="ARBA" id="ARBA00022840"/>
    </source>
</evidence>
<dbReference type="CDD" id="cd06223">
    <property type="entry name" value="PRTases_typeI"/>
    <property type="match status" value="1"/>
</dbReference>
<dbReference type="SMART" id="SM01400">
    <property type="entry name" value="Pribosyltran_N"/>
    <property type="match status" value="1"/>
</dbReference>
<evidence type="ECO:0000259" key="17">
    <source>
        <dbReference type="Pfam" id="PF00156"/>
    </source>
</evidence>
<dbReference type="InterPro" id="IPR000836">
    <property type="entry name" value="PRTase_dom"/>
</dbReference>
<evidence type="ECO:0000256" key="1">
    <source>
        <dbReference type="ARBA" id="ARBA00001946"/>
    </source>
</evidence>
<keyword evidence="9" id="KW-0067">ATP-binding</keyword>
<dbReference type="GO" id="GO:0016301">
    <property type="term" value="F:kinase activity"/>
    <property type="evidence" value="ECO:0007669"/>
    <property type="project" value="UniProtKB-KW"/>
</dbReference>
<keyword evidence="7" id="KW-0547">Nucleotide-binding</keyword>
<reference evidence="19 20" key="1">
    <citation type="submission" date="2017-06" db="EMBL/GenBank/DDBJ databases">
        <title>Genome sequencing of cyanobaciteial culture collection at National Institute for Environmental Studies (NIES).</title>
        <authorList>
            <person name="Hirose Y."/>
            <person name="Shimura Y."/>
            <person name="Fujisawa T."/>
            <person name="Nakamura Y."/>
            <person name="Kawachi M."/>
        </authorList>
    </citation>
    <scope>NUCLEOTIDE SEQUENCE [LARGE SCALE GENOMIC DNA]</scope>
    <source>
        <strain evidence="19 20">NIES-806</strain>
    </source>
</reference>
<evidence type="ECO:0000256" key="15">
    <source>
        <dbReference type="ARBA" id="ARBA00069492"/>
    </source>
</evidence>
<dbReference type="OrthoDB" id="9777067at2"/>
<gene>
    <name evidence="19" type="ORF">NIES806_12590</name>
</gene>
<feature type="domain" description="Ribose-phosphate pyrophosphokinase N-terminal" evidence="18">
    <location>
        <begin position="5"/>
        <end position="120"/>
    </location>
</feature>
<comment type="catalytic activity">
    <reaction evidence="12">
        <text>D-ribose 5-phosphate + ATP = 5-phospho-alpha-D-ribose 1-diphosphate + AMP + H(+)</text>
        <dbReference type="Rhea" id="RHEA:15609"/>
        <dbReference type="ChEBI" id="CHEBI:15378"/>
        <dbReference type="ChEBI" id="CHEBI:30616"/>
        <dbReference type="ChEBI" id="CHEBI:58017"/>
        <dbReference type="ChEBI" id="CHEBI:78346"/>
        <dbReference type="ChEBI" id="CHEBI:456215"/>
        <dbReference type="EC" id="2.7.6.1"/>
    </reaction>
</comment>
<comment type="similarity">
    <text evidence="14">Belongs to the ribose-phosphate pyrophosphokinase family. Class I subfamily.</text>
</comment>
<evidence type="ECO:0000256" key="13">
    <source>
        <dbReference type="ARBA" id="ARBA00054914"/>
    </source>
</evidence>
<evidence type="ECO:0000256" key="2">
    <source>
        <dbReference type="ARBA" id="ARBA00004996"/>
    </source>
</evidence>
<evidence type="ECO:0000256" key="11">
    <source>
        <dbReference type="ARBA" id="ARBA00029942"/>
    </source>
</evidence>
<dbReference type="InterPro" id="IPR029099">
    <property type="entry name" value="Pribosyltran_N"/>
</dbReference>
<name>A0A1Z4V105_9CYAN</name>
<keyword evidence="20" id="KW-1185">Reference proteome</keyword>
<dbReference type="Pfam" id="PF00156">
    <property type="entry name" value="Pribosyltran"/>
    <property type="match status" value="1"/>
</dbReference>
<dbReference type="GO" id="GO:0005524">
    <property type="term" value="F:ATP binding"/>
    <property type="evidence" value="ECO:0007669"/>
    <property type="project" value="UniProtKB-KW"/>
</dbReference>
<dbReference type="EMBL" id="AP018316">
    <property type="protein sequence ID" value="BAZ85059.1"/>
    <property type="molecule type" value="Genomic_DNA"/>
</dbReference>
<evidence type="ECO:0000256" key="12">
    <source>
        <dbReference type="ARBA" id="ARBA00049535"/>
    </source>
</evidence>
<dbReference type="PANTHER" id="PTHR10210">
    <property type="entry name" value="RIBOSE-PHOSPHATE DIPHOSPHOKINASE FAMILY MEMBER"/>
    <property type="match status" value="1"/>
</dbReference>
<dbReference type="GO" id="GO:0006164">
    <property type="term" value="P:purine nucleotide biosynthetic process"/>
    <property type="evidence" value="ECO:0007669"/>
    <property type="project" value="TreeGrafter"/>
</dbReference>
<sequence>MDNFILFAGTANPDLAAAVAQKLNIPLGKSVVERFPDGEVNVELLESVRQKAVFILQSTAPPVNDHLVELLAFTDACRRAAAARITAIIPYFGYARADKRQGRREPITSSMVAEVLQAVGVNHVVTLDLHTPQIEGFFRIPVDSLTAVPIFCEAIRHHLPPNFVVVSPDTGRVQIATQYAQRLNSEVVVLHKHRKSGTETAVTRVVGDAKGCACLIIDDMISTGGTLARSIEALLTAQARPEIIIAATHGLFVQDARAKLSHPSIKAVFVTDTITPKETDWQQLKIVSVAPLIATAIQGFTIKSPTSISDLF</sequence>
<dbReference type="Proteomes" id="UP000218702">
    <property type="component" value="Chromosome"/>
</dbReference>
<dbReference type="FunFam" id="3.40.50.2020:FF:000001">
    <property type="entry name" value="Ribose-phosphate pyrophosphokinase"/>
    <property type="match status" value="1"/>
</dbReference>
<evidence type="ECO:0000256" key="10">
    <source>
        <dbReference type="ARBA" id="ARBA00022842"/>
    </source>
</evidence>
<dbReference type="GO" id="GO:0000287">
    <property type="term" value="F:magnesium ion binding"/>
    <property type="evidence" value="ECO:0007669"/>
    <property type="project" value="InterPro"/>
</dbReference>
<evidence type="ECO:0000313" key="20">
    <source>
        <dbReference type="Proteomes" id="UP000218702"/>
    </source>
</evidence>
<dbReference type="NCBIfam" id="TIGR01251">
    <property type="entry name" value="ribP_PPkin"/>
    <property type="match status" value="1"/>
</dbReference>
<evidence type="ECO:0000256" key="6">
    <source>
        <dbReference type="ARBA" id="ARBA00022727"/>
    </source>
</evidence>
<protein>
    <recommendedName>
        <fullName evidence="15">Ribose-phosphate pyrophosphokinase</fullName>
        <ecNumber evidence="3">2.7.6.1</ecNumber>
    </recommendedName>
    <alternativeName>
        <fullName evidence="11">Phosphoribosyl pyrophosphate synthase</fullName>
    </alternativeName>
</protein>
<comment type="cofactor">
    <cofactor evidence="1">
        <name>Mg(2+)</name>
        <dbReference type="ChEBI" id="CHEBI:18420"/>
    </cofactor>
</comment>
<dbReference type="NCBIfam" id="NF002320">
    <property type="entry name" value="PRK01259.1"/>
    <property type="match status" value="1"/>
</dbReference>
<evidence type="ECO:0000256" key="7">
    <source>
        <dbReference type="ARBA" id="ARBA00022741"/>
    </source>
</evidence>
<accession>A0A1Z4V105</accession>
<evidence type="ECO:0000256" key="4">
    <source>
        <dbReference type="ARBA" id="ARBA00022679"/>
    </source>
</evidence>
<dbReference type="EC" id="2.7.6.1" evidence="3"/>
<keyword evidence="4" id="KW-0808">Transferase</keyword>
<dbReference type="InterPro" id="IPR005946">
    <property type="entry name" value="Rib-P_diPkinase"/>
</dbReference>
<evidence type="ECO:0000256" key="16">
    <source>
        <dbReference type="RuleBase" id="RU004324"/>
    </source>
</evidence>
<evidence type="ECO:0000256" key="14">
    <source>
        <dbReference type="ARBA" id="ARBA00061444"/>
    </source>
</evidence>
<dbReference type="Gene3D" id="3.40.50.2020">
    <property type="match status" value="2"/>
</dbReference>
<evidence type="ECO:0000313" key="19">
    <source>
        <dbReference type="EMBL" id="BAZ85059.1"/>
    </source>
</evidence>
<dbReference type="KEGG" id="dcm:NIES806_12590"/>
<dbReference type="RefSeq" id="WP_096665292.1">
    <property type="nucleotide sequence ID" value="NZ_AP018316.1"/>
</dbReference>
<comment type="function">
    <text evidence="13">Involved in the biosynthesis of the central metabolite phospho-alpha-D-ribosyl-1-pyrophosphate (PRPP) via the transfer of pyrophosphoryl group from ATP to 1-hydroxyl of ribose-5-phosphate (Rib-5-P).</text>
</comment>
<evidence type="ECO:0000256" key="5">
    <source>
        <dbReference type="ARBA" id="ARBA00022723"/>
    </source>
</evidence>
<evidence type="ECO:0000256" key="8">
    <source>
        <dbReference type="ARBA" id="ARBA00022777"/>
    </source>
</evidence>
<evidence type="ECO:0000259" key="18">
    <source>
        <dbReference type="Pfam" id="PF13793"/>
    </source>
</evidence>
<comment type="pathway">
    <text evidence="2">Metabolic intermediate biosynthesis; 5-phospho-alpha-D-ribose 1-diphosphate biosynthesis; 5-phospho-alpha-D-ribose 1-diphosphate from D-ribose 5-phosphate (route I): step 1/1.</text>
</comment>
<dbReference type="GO" id="GO:0005737">
    <property type="term" value="C:cytoplasm"/>
    <property type="evidence" value="ECO:0007669"/>
    <property type="project" value="TreeGrafter"/>
</dbReference>
<dbReference type="GO" id="GO:0006015">
    <property type="term" value="P:5-phosphoribose 1-diphosphate biosynthetic process"/>
    <property type="evidence" value="ECO:0007669"/>
    <property type="project" value="TreeGrafter"/>
</dbReference>
<dbReference type="SUPFAM" id="SSF53271">
    <property type="entry name" value="PRTase-like"/>
    <property type="match status" value="2"/>
</dbReference>
<feature type="domain" description="Phosphoribosyltransferase" evidence="17">
    <location>
        <begin position="163"/>
        <end position="274"/>
    </location>
</feature>
<dbReference type="Pfam" id="PF13793">
    <property type="entry name" value="Pribosyltran_N"/>
    <property type="match status" value="1"/>
</dbReference>
<keyword evidence="5" id="KW-0479">Metal-binding</keyword>
<organism evidence="19 20">
    <name type="scientific">Dolichospermum compactum NIES-806</name>
    <dbReference type="NCBI Taxonomy" id="1973481"/>
    <lineage>
        <taxon>Bacteria</taxon>
        <taxon>Bacillati</taxon>
        <taxon>Cyanobacteriota</taxon>
        <taxon>Cyanophyceae</taxon>
        <taxon>Nostocales</taxon>
        <taxon>Aphanizomenonaceae</taxon>
        <taxon>Dolichospermum</taxon>
        <taxon>Dolichospermum compactum</taxon>
    </lineage>
</organism>
<keyword evidence="8 19" id="KW-0418">Kinase</keyword>
<dbReference type="InterPro" id="IPR029057">
    <property type="entry name" value="PRTase-like"/>
</dbReference>
<dbReference type="AlphaFoldDB" id="A0A1Z4V105"/>
<proteinExistence type="inferred from homology"/>
<dbReference type="PANTHER" id="PTHR10210:SF32">
    <property type="entry name" value="RIBOSE-PHOSPHATE PYROPHOSPHOKINASE 2"/>
    <property type="match status" value="1"/>
</dbReference>